<dbReference type="InterPro" id="IPR051288">
    <property type="entry name" value="Serum_paraoxonase/arylesterase"/>
</dbReference>
<protein>
    <submittedName>
        <fullName evidence="1">Uncharacterized protein</fullName>
    </submittedName>
</protein>
<dbReference type="PANTHER" id="PTHR11799">
    <property type="entry name" value="PARAOXONASE"/>
    <property type="match status" value="1"/>
</dbReference>
<name>A0A5N7CMZ7_PETAA</name>
<dbReference type="Proteomes" id="UP000326877">
    <property type="component" value="Unassembled WGS sequence"/>
</dbReference>
<dbReference type="Gene3D" id="2.120.10.30">
    <property type="entry name" value="TolB, C-terminal domain"/>
    <property type="match status" value="1"/>
</dbReference>
<sequence length="419" mass="45976">MALLTRAFLALIFAIALGFYKAYLHDAIVIIAGIGRVVQPLEDFPKYRCERVRHPLLESCEDLWLDNANRKLYAACSNPAARKAWSPGGSMYDLAALDATSGWDHISVLDIDQPGADGLYGLRTLDFHGGGANNQRLYLHGFDVRPIDNGRRLRFWLVNHRLPVDTVTGKRLLDATKIGANSTIEVYDLDLRHSEESNRLEHVKTIVSDAIISPNNLVVVDDERGGFLVTNDHGTKAGPLRDLKAFLGDGSIAYCSTDTGECHLATTDNCFLPNGITRDPSSGRVYVAHSSKGAVSVYHLTEDNRLVQNEEIPLSIVVDNLSIDPEGNVFVGAFPSSIQLQKAFNDPYHKTAPSAVLMIRKKDGEQSLPGEEYEVIKVIEDAEGRVLPTTTTAIHDPISGRLFLGGVTSPFIGVCERLE</sequence>
<reference evidence="1" key="1">
    <citation type="submission" date="2019-04" db="EMBL/GenBank/DDBJ databases">
        <title>Friends and foes A comparative genomics studyof 23 Aspergillus species from section Flavi.</title>
        <authorList>
            <consortium name="DOE Joint Genome Institute"/>
            <person name="Kjaerbolling I."/>
            <person name="Vesth T."/>
            <person name="Frisvad J.C."/>
            <person name="Nybo J.L."/>
            <person name="Theobald S."/>
            <person name="Kildgaard S."/>
            <person name="Isbrandt T."/>
            <person name="Kuo A."/>
            <person name="Sato A."/>
            <person name="Lyhne E.K."/>
            <person name="Kogle M.E."/>
            <person name="Wiebenga A."/>
            <person name="Kun R.S."/>
            <person name="Lubbers R.J."/>
            <person name="Makela M.R."/>
            <person name="Barry K."/>
            <person name="Chovatia M."/>
            <person name="Clum A."/>
            <person name="Daum C."/>
            <person name="Haridas S."/>
            <person name="He G."/>
            <person name="LaButti K."/>
            <person name="Lipzen A."/>
            <person name="Mondo S."/>
            <person name="Riley R."/>
            <person name="Salamov A."/>
            <person name="Simmons B.A."/>
            <person name="Magnuson J.K."/>
            <person name="Henrissat B."/>
            <person name="Mortensen U.H."/>
            <person name="Larsen T.O."/>
            <person name="Devries R.P."/>
            <person name="Grigoriev I.V."/>
            <person name="Machida M."/>
            <person name="Baker S.E."/>
            <person name="Andersen M.R."/>
        </authorList>
    </citation>
    <scope>NUCLEOTIDE SEQUENCE [LARGE SCALE GENOMIC DNA]</scope>
    <source>
        <strain evidence="1">IBT 14317</strain>
    </source>
</reference>
<organism evidence="1">
    <name type="scientific">Petromyces alliaceus</name>
    <name type="common">Aspergillus alliaceus</name>
    <dbReference type="NCBI Taxonomy" id="209559"/>
    <lineage>
        <taxon>Eukaryota</taxon>
        <taxon>Fungi</taxon>
        <taxon>Dikarya</taxon>
        <taxon>Ascomycota</taxon>
        <taxon>Pezizomycotina</taxon>
        <taxon>Eurotiomycetes</taxon>
        <taxon>Eurotiomycetidae</taxon>
        <taxon>Eurotiales</taxon>
        <taxon>Aspergillaceae</taxon>
        <taxon>Aspergillus</taxon>
        <taxon>Aspergillus subgen. Circumdati</taxon>
    </lineage>
</organism>
<evidence type="ECO:0000313" key="1">
    <source>
        <dbReference type="EMBL" id="KAE8395485.1"/>
    </source>
</evidence>
<dbReference type="InterPro" id="IPR011042">
    <property type="entry name" value="6-blade_b-propeller_TolB-like"/>
</dbReference>
<proteinExistence type="predicted"/>
<dbReference type="SUPFAM" id="SSF63829">
    <property type="entry name" value="Calcium-dependent phosphotriesterase"/>
    <property type="match status" value="1"/>
</dbReference>
<dbReference type="EMBL" id="ML735218">
    <property type="protein sequence ID" value="KAE8395485.1"/>
    <property type="molecule type" value="Genomic_DNA"/>
</dbReference>
<dbReference type="PANTHER" id="PTHR11799:SF20">
    <property type="entry name" value="SMP-30_GLUCONOLACTONASE_LRE-LIKE REGION DOMAIN-CONTAINING PROTEIN"/>
    <property type="match status" value="1"/>
</dbReference>
<gene>
    <name evidence="1" type="ORF">BDV23DRAFT_145063</name>
</gene>
<dbReference type="OrthoDB" id="5307922at2759"/>
<accession>A0A5N7CMZ7</accession>
<dbReference type="AlphaFoldDB" id="A0A5N7CMZ7"/>